<dbReference type="Gene3D" id="3.20.20.80">
    <property type="entry name" value="Glycosidases"/>
    <property type="match status" value="1"/>
</dbReference>
<gene>
    <name evidence="9" type="ORF">SULA_0828</name>
    <name evidence="10" type="ORF">SULB_0830</name>
    <name evidence="8" type="ORF">SULC_0828</name>
</gene>
<dbReference type="EMBL" id="CP011057">
    <property type="protein sequence ID" value="AKA78583.1"/>
    <property type="molecule type" value="Genomic_DNA"/>
</dbReference>
<dbReference type="InterPro" id="IPR048395">
    <property type="entry name" value="Glyco_hydro_31_C"/>
</dbReference>
<dbReference type="Proteomes" id="UP000033106">
    <property type="component" value="Chromosome"/>
</dbReference>
<dbReference type="SUPFAM" id="SSF74650">
    <property type="entry name" value="Galactose mutarotase-like"/>
    <property type="match status" value="1"/>
</dbReference>
<evidence type="ECO:0000313" key="8">
    <source>
        <dbReference type="EMBL" id="AKA75890.1"/>
    </source>
</evidence>
<dbReference type="InterPro" id="IPR017853">
    <property type="entry name" value="GH"/>
</dbReference>
<dbReference type="GeneID" id="25403283"/>
<evidence type="ECO:0000313" key="11">
    <source>
        <dbReference type="Proteomes" id="UP000033057"/>
    </source>
</evidence>
<dbReference type="EMBL" id="CP011056">
    <property type="protein sequence ID" value="AKA75890.1"/>
    <property type="molecule type" value="Genomic_DNA"/>
</dbReference>
<evidence type="ECO:0000259" key="6">
    <source>
        <dbReference type="Pfam" id="PF13802"/>
    </source>
</evidence>
<dbReference type="Gene3D" id="2.60.40.1180">
    <property type="entry name" value="Golgi alpha-mannosidase II"/>
    <property type="match status" value="2"/>
</dbReference>
<dbReference type="Pfam" id="PF01055">
    <property type="entry name" value="Glyco_hydro_31_2nd"/>
    <property type="match status" value="1"/>
</dbReference>
<dbReference type="CDD" id="cd14752">
    <property type="entry name" value="GH31_N"/>
    <property type="match status" value="1"/>
</dbReference>
<reference evidence="8" key="2">
    <citation type="submission" date="2018-10" db="EMBL/GenBank/DDBJ databases">
        <authorList>
            <person name="McCarthy S."/>
            <person name="Gradnigo J."/>
            <person name="Johnson T."/>
            <person name="Payne S."/>
            <person name="Lipzen A."/>
            <person name="Schackwitz W."/>
            <person name="Martin J."/>
            <person name="Moriyama E."/>
            <person name="Blum P."/>
        </authorList>
    </citation>
    <scope>NUCLEOTIDE SEQUENCE</scope>
    <source>
        <strain evidence="10">SARC-B</strain>
        <strain evidence="8">SARC-C</strain>
        <strain evidence="9">SULA</strain>
    </source>
</reference>
<dbReference type="KEGG" id="ssof:SULC_0828"/>
<dbReference type="InterPro" id="IPR000322">
    <property type="entry name" value="Glyco_hydro_31_TIM"/>
</dbReference>
<dbReference type="Pfam" id="PF13802">
    <property type="entry name" value="Gal_mutarotas_2"/>
    <property type="match status" value="1"/>
</dbReference>
<dbReference type="AlphaFoldDB" id="A0A0E3MDU5"/>
<dbReference type="PROSITE" id="PS00129">
    <property type="entry name" value="GLYCOSYL_HYDROL_F31_1"/>
    <property type="match status" value="1"/>
</dbReference>
<sequence length="705" mass="81777">MQTIKIYENKGVYKVVIGEPFPPIEFPLEQKISSNKSLSELGLTIVQQGNKVIVEKSLDLKEHIIGLGEKAFELDRKRKRYVMYNVDAGAYKKYQDPLYVSIPLFISVKDGVATGYFFNSASKVIFDVGLEEYDKVIVTIPEDSVEFYVIEGPRIEDVLEKYTELTGKPFLPPMWAFGYMISRYSYYPQDKVVELVDIMQKEGFRVAGVFLDIHYMDSYKLFTWHPYRFPEPKKLIDELHKRNVKLITIVDHGIRVDQNYSPFLSGMGKFCEIESGELFVGKMWPGTTVYPDFFREDTREWWAGLISEWLSQGVDGIWLDMNEPTDFSRAIEIRDVLSSLPVQFRDDRLVTTFPDNVVHYLRGKRVKHEKVRNAYPLYEAMATFKGFRTSHRNEIFILSRAGYAGIQRYAFIWTGDNTPSWDDLKLQLQLVLGLSISGVPFVGCDIGGFQGRNFAEIDNSMDLLVKYYALALFFPFYRSHKATDGIDTEPVFLPDYYKEKVKEIVELRYKFLPYIYSLALEASEKGHPVIRPLFYEFQDDDDMYRIEDEYMVGKYLLYAPIVSKEESRLVTLPRGKWYNYWNGEIINGKSVVKSTHELPIYLREGSIIPLEGDELIVYGETSFKRYDNAEITSSSNEIKFSREIYVSKLTITSEKPVSKIIVDDSKEIQVEKTMQNTYVAKINQKIRGKINLAVPIVWRSVLKQS</sequence>
<dbReference type="Gene3D" id="2.60.40.1760">
    <property type="entry name" value="glycosyl hydrolase (family 31)"/>
    <property type="match status" value="1"/>
</dbReference>
<dbReference type="GO" id="GO:0004553">
    <property type="term" value="F:hydrolase activity, hydrolyzing O-glycosyl compounds"/>
    <property type="evidence" value="ECO:0007669"/>
    <property type="project" value="InterPro"/>
</dbReference>
<evidence type="ECO:0000313" key="9">
    <source>
        <dbReference type="EMBL" id="AKA78583.1"/>
    </source>
</evidence>
<evidence type="ECO:0000313" key="12">
    <source>
        <dbReference type="Proteomes" id="UP000033085"/>
    </source>
</evidence>
<dbReference type="InterPro" id="IPR025887">
    <property type="entry name" value="Glyco_hydro_31_N_dom"/>
</dbReference>
<dbReference type="InterPro" id="IPR011013">
    <property type="entry name" value="Gal_mutarotase_sf_dom"/>
</dbReference>
<dbReference type="NCBIfam" id="NF040948">
    <property type="entry name" value="alpha_gluc_MalA"/>
    <property type="match status" value="1"/>
</dbReference>
<dbReference type="PANTHER" id="PTHR22762:SF120">
    <property type="entry name" value="HETEROGLYCAN GLUCOSIDASE 1"/>
    <property type="match status" value="1"/>
</dbReference>
<evidence type="ECO:0000256" key="1">
    <source>
        <dbReference type="ARBA" id="ARBA00007806"/>
    </source>
</evidence>
<dbReference type="SUPFAM" id="SSF51445">
    <property type="entry name" value="(Trans)glycosidases"/>
    <property type="match status" value="1"/>
</dbReference>
<dbReference type="RefSeq" id="WP_048201509.1">
    <property type="nucleotide sequence ID" value="NZ_CP011055.2"/>
</dbReference>
<feature type="domain" description="Glycoside hydrolase family 31 TIM barrel" evidence="5">
    <location>
        <begin position="169"/>
        <end position="518"/>
    </location>
</feature>
<feature type="domain" description="Glycosyl hydrolase family 31 C-terminal" evidence="7">
    <location>
        <begin position="526"/>
        <end position="608"/>
    </location>
</feature>
<dbReference type="KEGG" id="ssoa:SULA_0828"/>
<reference evidence="11 12" key="1">
    <citation type="journal article" date="2015" name="Genome Announc.">
        <title>Complete Genome Sequence of Sulfolobus solfataricus Strain 98/2 and Evolved Derivatives.</title>
        <authorList>
            <person name="McCarthy S."/>
            <person name="Gradnigo J."/>
            <person name="Johnson T."/>
            <person name="Payne S."/>
            <person name="Lipzen A."/>
            <person name="Martin J."/>
            <person name="Schackwitz W."/>
            <person name="Moriyama E."/>
            <person name="Blum P."/>
        </authorList>
    </citation>
    <scope>NUCLEOTIDE SEQUENCE [LARGE SCALE GENOMIC DNA]</scope>
    <source>
        <strain evidence="11">98/2 SULC</strain>
        <strain evidence="10">SARC-B</strain>
        <strain evidence="8">SARC-C</strain>
        <strain evidence="9 13">SULA</strain>
        <strain evidence="12">SULB</strain>
    </source>
</reference>
<dbReference type="GO" id="GO:0005975">
    <property type="term" value="P:carbohydrate metabolic process"/>
    <property type="evidence" value="ECO:0007669"/>
    <property type="project" value="InterPro"/>
</dbReference>
<dbReference type="CDD" id="cd06604">
    <property type="entry name" value="GH31_glucosidase_II_MalA"/>
    <property type="match status" value="1"/>
</dbReference>
<dbReference type="Pfam" id="PF21365">
    <property type="entry name" value="Glyco_hydro_31_3rd"/>
    <property type="match status" value="1"/>
</dbReference>
<keyword evidence="2 4" id="KW-0378">Hydrolase</keyword>
<name>A0A0E3MDU5_SACSO</name>
<dbReference type="Proteomes" id="UP000033085">
    <property type="component" value="Chromosome"/>
</dbReference>
<dbReference type="EMBL" id="CP011055">
    <property type="protein sequence ID" value="AYN75584.1"/>
    <property type="molecule type" value="Genomic_DNA"/>
</dbReference>
<evidence type="ECO:0000256" key="2">
    <source>
        <dbReference type="ARBA" id="ARBA00022801"/>
    </source>
</evidence>
<comment type="similarity">
    <text evidence="1 4">Belongs to the glycosyl hydrolase 31 family.</text>
</comment>
<evidence type="ECO:0000313" key="10">
    <source>
        <dbReference type="EMBL" id="AYN75584.1"/>
    </source>
</evidence>
<dbReference type="InterPro" id="IPR030458">
    <property type="entry name" value="Glyco_hydro_31_AS"/>
</dbReference>
<keyword evidence="3 4" id="KW-0326">Glycosidase</keyword>
<proteinExistence type="inferred from homology"/>
<evidence type="ECO:0000256" key="4">
    <source>
        <dbReference type="RuleBase" id="RU361185"/>
    </source>
</evidence>
<evidence type="ECO:0000256" key="3">
    <source>
        <dbReference type="ARBA" id="ARBA00023295"/>
    </source>
</evidence>
<dbReference type="PATRIC" id="fig|2287.7.peg.874"/>
<protein>
    <submittedName>
        <fullName evidence="8">Glycoside hydrolase family 31 protein</fullName>
    </submittedName>
</protein>
<dbReference type="PANTHER" id="PTHR22762">
    <property type="entry name" value="ALPHA-GLUCOSIDASE"/>
    <property type="match status" value="1"/>
</dbReference>
<feature type="domain" description="Glycoside hydrolase family 31 N-terminal" evidence="6">
    <location>
        <begin position="48"/>
        <end position="127"/>
    </location>
</feature>
<dbReference type="SMR" id="A0A0E3MDU5"/>
<evidence type="ECO:0000313" key="13">
    <source>
        <dbReference type="Proteomes" id="UP000033106"/>
    </source>
</evidence>
<dbReference type="InterPro" id="IPR053497">
    <property type="entry name" value="GH31_Enzymes"/>
</dbReference>
<dbReference type="InterPro" id="IPR013780">
    <property type="entry name" value="Glyco_hydro_b"/>
</dbReference>
<dbReference type="KEGG" id="ssol:SULB_0830"/>
<evidence type="ECO:0000259" key="5">
    <source>
        <dbReference type="Pfam" id="PF01055"/>
    </source>
</evidence>
<dbReference type="Proteomes" id="UP000033057">
    <property type="component" value="Chromosome"/>
</dbReference>
<evidence type="ECO:0000259" key="7">
    <source>
        <dbReference type="Pfam" id="PF21365"/>
    </source>
</evidence>
<dbReference type="SUPFAM" id="SSF51011">
    <property type="entry name" value="Glycosyl hydrolase domain"/>
    <property type="match status" value="1"/>
</dbReference>
<dbReference type="GO" id="GO:0030246">
    <property type="term" value="F:carbohydrate binding"/>
    <property type="evidence" value="ECO:0007669"/>
    <property type="project" value="InterPro"/>
</dbReference>
<organism evidence="8 11">
    <name type="scientific">Saccharolobus solfataricus</name>
    <name type="common">Sulfolobus solfataricus</name>
    <dbReference type="NCBI Taxonomy" id="2287"/>
    <lineage>
        <taxon>Archaea</taxon>
        <taxon>Thermoproteota</taxon>
        <taxon>Thermoprotei</taxon>
        <taxon>Sulfolobales</taxon>
        <taxon>Sulfolobaceae</taxon>
        <taxon>Saccharolobus</taxon>
    </lineage>
</organism>
<accession>A0A0E3MDU5</accession>